<reference evidence="3" key="1">
    <citation type="journal article" date="2007" name="Nature">
        <title>The grapevine genome sequence suggests ancestral hexaploidization in major angiosperm phyla.</title>
        <authorList>
            <consortium name="The French-Italian Public Consortium for Grapevine Genome Characterization."/>
            <person name="Jaillon O."/>
            <person name="Aury J.-M."/>
            <person name="Noel B."/>
            <person name="Policriti A."/>
            <person name="Clepet C."/>
            <person name="Casagrande A."/>
            <person name="Choisne N."/>
            <person name="Aubourg S."/>
            <person name="Vitulo N."/>
            <person name="Jubin C."/>
            <person name="Vezzi A."/>
            <person name="Legeai F."/>
            <person name="Hugueney P."/>
            <person name="Dasilva C."/>
            <person name="Horner D."/>
            <person name="Mica E."/>
            <person name="Jublot D."/>
            <person name="Poulain J."/>
            <person name="Bruyere C."/>
            <person name="Billault A."/>
            <person name="Segurens B."/>
            <person name="Gouyvenoux M."/>
            <person name="Ugarte E."/>
            <person name="Cattonaro F."/>
            <person name="Anthouard V."/>
            <person name="Vico V."/>
            <person name="Del Fabbro C."/>
            <person name="Alaux M."/>
            <person name="Di Gaspero G."/>
            <person name="Dumas V."/>
            <person name="Felice N."/>
            <person name="Paillard S."/>
            <person name="Juman I."/>
            <person name="Moroldo M."/>
            <person name="Scalabrin S."/>
            <person name="Canaguier A."/>
            <person name="Le Clainche I."/>
            <person name="Malacrida G."/>
            <person name="Durand E."/>
            <person name="Pesole G."/>
            <person name="Laucou V."/>
            <person name="Chatelet P."/>
            <person name="Merdinoglu D."/>
            <person name="Delledonne M."/>
            <person name="Pezzotti M."/>
            <person name="Lecharny A."/>
            <person name="Scarpelli C."/>
            <person name="Artiguenave F."/>
            <person name="Pe M.E."/>
            <person name="Valle G."/>
            <person name="Morgante M."/>
            <person name="Caboche M."/>
            <person name="Adam-Blondon A.-F."/>
            <person name="Weissenbach J."/>
            <person name="Quetier F."/>
            <person name="Wincker P."/>
        </authorList>
    </citation>
    <scope>NUCLEOTIDE SEQUENCE [LARGE SCALE GENOMIC DNA]</scope>
    <source>
        <strain evidence="3">cv. Pinot noir / PN40024</strain>
    </source>
</reference>
<evidence type="ECO:0000313" key="2">
    <source>
        <dbReference type="EMBL" id="CCB57772.1"/>
    </source>
</evidence>
<evidence type="ECO:0000256" key="1">
    <source>
        <dbReference type="SAM" id="SignalP"/>
    </source>
</evidence>
<name>F6HSW2_VITVI</name>
<dbReference type="AlphaFoldDB" id="F6HSW2"/>
<feature type="chain" id="PRO_5003337935" evidence="1">
    <location>
        <begin position="20"/>
        <end position="41"/>
    </location>
</feature>
<keyword evidence="3" id="KW-1185">Reference proteome</keyword>
<gene>
    <name evidence="2" type="ordered locus">VIT_07s0129g00630</name>
</gene>
<organism evidence="2 3">
    <name type="scientific">Vitis vinifera</name>
    <name type="common">Grape</name>
    <dbReference type="NCBI Taxonomy" id="29760"/>
    <lineage>
        <taxon>Eukaryota</taxon>
        <taxon>Viridiplantae</taxon>
        <taxon>Streptophyta</taxon>
        <taxon>Embryophyta</taxon>
        <taxon>Tracheophyta</taxon>
        <taxon>Spermatophyta</taxon>
        <taxon>Magnoliopsida</taxon>
        <taxon>eudicotyledons</taxon>
        <taxon>Gunneridae</taxon>
        <taxon>Pentapetalae</taxon>
        <taxon>rosids</taxon>
        <taxon>Vitales</taxon>
        <taxon>Vitaceae</taxon>
        <taxon>Viteae</taxon>
        <taxon>Vitis</taxon>
    </lineage>
</organism>
<dbReference type="Proteomes" id="UP000009183">
    <property type="component" value="Chromosome 7"/>
</dbReference>
<dbReference type="HOGENOM" id="CLU_3280617_0_0_1"/>
<evidence type="ECO:0000313" key="3">
    <source>
        <dbReference type="Proteomes" id="UP000009183"/>
    </source>
</evidence>
<accession>F6HSW2</accession>
<proteinExistence type="predicted"/>
<sequence length="41" mass="4195">MSLGIVSLFLAGTAPPAMSVPRGLPRVITAYALCADDSFGK</sequence>
<keyword evidence="1" id="KW-0732">Signal</keyword>
<dbReference type="InParanoid" id="F6HSW2"/>
<feature type="signal peptide" evidence="1">
    <location>
        <begin position="1"/>
        <end position="19"/>
    </location>
</feature>
<protein>
    <submittedName>
        <fullName evidence="2">Uncharacterized protein</fullName>
    </submittedName>
</protein>
<dbReference type="PaxDb" id="29760-VIT_07s0129g00630.t01"/>
<dbReference type="EMBL" id="FN596246">
    <property type="protein sequence ID" value="CCB57772.1"/>
    <property type="molecule type" value="Genomic_DNA"/>
</dbReference>